<dbReference type="AlphaFoldDB" id="T1SQ16"/>
<dbReference type="GO" id="GO:0030435">
    <property type="term" value="P:sporulation resulting in formation of a cellular spore"/>
    <property type="evidence" value="ECO:0007669"/>
    <property type="project" value="UniProtKB-KW"/>
</dbReference>
<dbReference type="Gene3D" id="2.100.10.10">
    <property type="entry name" value="Pesticidal crystal protein, central domain"/>
    <property type="match status" value="1"/>
</dbReference>
<feature type="domain" description="Cry1Ac-like" evidence="10">
    <location>
        <begin position="1038"/>
        <end position="1112"/>
    </location>
</feature>
<dbReference type="Gene3D" id="1.20.190.10">
    <property type="entry name" value="Pesticidal crystal protein, N-terminal domain"/>
    <property type="match status" value="1"/>
</dbReference>
<dbReference type="Gene3D" id="2.60.120.260">
    <property type="entry name" value="Galactose-binding domain-like"/>
    <property type="match status" value="2"/>
</dbReference>
<dbReference type="Pfam" id="PF21463">
    <property type="entry name" value="Cry1Ac_dom-VII"/>
    <property type="match status" value="1"/>
</dbReference>
<evidence type="ECO:0000256" key="1">
    <source>
        <dbReference type="ARBA" id="ARBA00007819"/>
    </source>
</evidence>
<dbReference type="Pfam" id="PF03944">
    <property type="entry name" value="Endotoxin_C"/>
    <property type="match status" value="1"/>
</dbReference>
<dbReference type="InterPro" id="IPR005638">
    <property type="entry name" value="Pest_crys_dom-III"/>
</dbReference>
<evidence type="ECO:0000256" key="3">
    <source>
        <dbReference type="ARBA" id="ARBA00022969"/>
    </source>
</evidence>
<dbReference type="PANTHER" id="PTHR37003:SF2">
    <property type="entry name" value="PESTICIDAL CRYSTAL PROTEIN N-TERMINAL DOMAIN-CONTAINING PROTEIN"/>
    <property type="match status" value="1"/>
</dbReference>
<keyword evidence="4" id="KW-0843">Virulence</keyword>
<dbReference type="CDD" id="cd04085">
    <property type="entry name" value="delta_endotoxin_C"/>
    <property type="match status" value="1"/>
</dbReference>
<feature type="domain" description="Pesticidal crystal protein" evidence="6">
    <location>
        <begin position="296"/>
        <end position="517"/>
    </location>
</feature>
<evidence type="ECO:0000313" key="11">
    <source>
        <dbReference type="EMBL" id="AGT50920.1"/>
    </source>
</evidence>
<evidence type="ECO:0000256" key="2">
    <source>
        <dbReference type="ARBA" id="ARBA00022656"/>
    </source>
</evidence>
<dbReference type="EMBL" id="KC987020">
    <property type="protein sequence ID" value="AGT50920.1"/>
    <property type="molecule type" value="Genomic_DNA"/>
</dbReference>
<keyword evidence="2" id="KW-0800">Toxin</keyword>
<feature type="domain" description="Pesticidal crystal protein" evidence="8">
    <location>
        <begin position="84"/>
        <end position="288"/>
    </location>
</feature>
<accession>T1SQ16</accession>
<dbReference type="SUPFAM" id="SSF49785">
    <property type="entry name" value="Galactose-binding domain-like"/>
    <property type="match status" value="2"/>
</dbReference>
<keyword evidence="3" id="KW-0749">Sporulation</keyword>
<gene>
    <name evidence="11" type="primary">cry26</name>
</gene>
<dbReference type="InterPro" id="IPR041587">
    <property type="entry name" value="Cry_V"/>
</dbReference>
<dbReference type="Pfam" id="PF00555">
    <property type="entry name" value="Endotoxin_M"/>
    <property type="match status" value="1"/>
</dbReference>
<dbReference type="InterPro" id="IPR036399">
    <property type="entry name" value="Pest_cryst_cen_dom_sf"/>
</dbReference>
<name>T1SQ16_9BACI</name>
<dbReference type="InterPro" id="IPR038979">
    <property type="entry name" value="Pest_crys"/>
</dbReference>
<dbReference type="Pfam" id="PF03945">
    <property type="entry name" value="Endotoxin_N"/>
    <property type="match status" value="1"/>
</dbReference>
<dbReference type="InterPro" id="IPR048645">
    <property type="entry name" value="Cry1Ac-like_dom-VII"/>
</dbReference>
<evidence type="ECO:0000256" key="4">
    <source>
        <dbReference type="ARBA" id="ARBA00023026"/>
    </source>
</evidence>
<dbReference type="InterPro" id="IPR008979">
    <property type="entry name" value="Galactose-bd-like_sf"/>
</dbReference>
<dbReference type="PANTHER" id="PTHR37003">
    <property type="entry name" value="ENDOTOXIN_N DOMAIN-CONTAINING PROTEIN-RELATED"/>
    <property type="match status" value="1"/>
</dbReference>
<evidence type="ECO:0000259" key="10">
    <source>
        <dbReference type="Pfam" id="PF21463"/>
    </source>
</evidence>
<evidence type="ECO:0000256" key="5">
    <source>
        <dbReference type="ARBA" id="ARBA00029653"/>
    </source>
</evidence>
<dbReference type="SUPFAM" id="SSF51096">
    <property type="entry name" value="delta-Endotoxin (insectocide), middle domain"/>
    <property type="match status" value="1"/>
</dbReference>
<protein>
    <recommendedName>
        <fullName evidence="5">Crystaline entomocidal protoxin</fullName>
    </recommendedName>
</protein>
<dbReference type="GO" id="GO:0090729">
    <property type="term" value="F:toxin activity"/>
    <property type="evidence" value="ECO:0007669"/>
    <property type="project" value="UniProtKB-KW"/>
</dbReference>
<dbReference type="Pfam" id="PF17997">
    <property type="entry name" value="Cry1Ac_D5"/>
    <property type="match status" value="1"/>
</dbReference>
<dbReference type="GO" id="GO:0001907">
    <property type="term" value="P:symbiont-mediated killing of host cell"/>
    <property type="evidence" value="ECO:0007669"/>
    <property type="project" value="InterPro"/>
</dbReference>
<dbReference type="InterPro" id="IPR036716">
    <property type="entry name" value="Pest_crys_N_sf"/>
</dbReference>
<dbReference type="GO" id="GO:0005102">
    <property type="term" value="F:signaling receptor binding"/>
    <property type="evidence" value="ECO:0007669"/>
    <property type="project" value="InterPro"/>
</dbReference>
<dbReference type="InterPro" id="IPR001178">
    <property type="entry name" value="Pest_cryst_dom_II"/>
</dbReference>
<organism evidence="11">
    <name type="scientific">Bacillus sp. enrichment culture clone RJ09</name>
    <dbReference type="NCBI Taxonomy" id="1386991"/>
    <lineage>
        <taxon>Bacteria</taxon>
        <taxon>Bacillati</taxon>
        <taxon>Bacillota</taxon>
        <taxon>Bacilli</taxon>
        <taxon>Bacillales</taxon>
        <taxon>Bacillaceae</taxon>
        <taxon>Bacillus</taxon>
        <taxon>environmental samples</taxon>
    </lineage>
</organism>
<reference evidence="11" key="1">
    <citation type="submission" date="2013-04" db="EMBL/GenBank/DDBJ databases">
        <title>Isolation, cloning and characterization of new/novel nematode active cry genes from local isolates of Bacillus thuringiensis.</title>
        <authorList>
            <person name="Mahadeva Swamy H.M."/>
            <person name="Asokan R."/>
            <person name="Mahmood R."/>
        </authorList>
    </citation>
    <scope>NUCLEOTIDE SEQUENCE</scope>
</reference>
<evidence type="ECO:0000259" key="8">
    <source>
        <dbReference type="Pfam" id="PF03945"/>
    </source>
</evidence>
<evidence type="ECO:0000259" key="9">
    <source>
        <dbReference type="Pfam" id="PF17997"/>
    </source>
</evidence>
<comment type="similarity">
    <text evidence="1">Belongs to the delta endotoxin family.</text>
</comment>
<feature type="domain" description="Pesticidal crystal protein Cry" evidence="9">
    <location>
        <begin position="744"/>
        <end position="922"/>
    </location>
</feature>
<evidence type="ECO:0000259" key="6">
    <source>
        <dbReference type="Pfam" id="PF00555"/>
    </source>
</evidence>
<proteinExistence type="inferred from homology"/>
<dbReference type="SUPFAM" id="SSF56849">
    <property type="entry name" value="delta-Endotoxin (insectocide), N-terminal domain"/>
    <property type="match status" value="1"/>
</dbReference>
<sequence length="1164" mass="131368">MNSEEMNHVNPFEISDNNDVSIPCQRYPFANDPADSVFCADDFLQSYGEFNMDNFGESEPFIDASGAINAAIGVTGTVLGFLGVPFAGALTTFYQKLFGFLFPNNNTKQWEEFMKQVEALIDEKISDAVRNKAISELQGLVNNITLYTEALEEWLENKENPAVRDRVLQRWRILDGFFEQQMPSFAVKGFEVLLLVVYTQAANLHLLSLRDAYIYGAEWGLTPTNIDQNHTRLLRHSAEYTDHCVNWYNTSLKQLENSDAKSWFQYNRFRREMTLVVLDVIALFPAYDVKMYPIPTNFQLTREVYTDVIGKIGRNDSDHWYSANAPSFSNLESTLIRTPHVFDYIKKLKIFYATVDYYGIYGRSGKWVGHIITSATSANTTETRNYGTIVNHDSVELNFEGKNIYKTGSLPQGVFPYQIGYVTPIYFITRAVNFFTVSGSKTSVEKYYSKKDRYYSEGLPEEQGVFSTEQLPQNSIAEPEHIAYSHRLCHVTFISVSNGNKYSKDLPLFSWTHSSVDFDNYVYPTKITQLPATKGYNVSIVMEPGFIGGDIGKNNGQILGKYKVNVEDWSQKYRFRVRYATETEGELGIKIDGRTVNLYQYKKTKAPGDPLTYKAFDYLSFSTPVKFNNASSTIELFLQNKTSGTFYLAGIEIIPVKSNYEEELTLEEQAKKAVSSLFTDARNALKTDVTDYQIDQAANLVECISGDLDAKEKIVLLRAVKFAEQLSQSQNLLSDPEFNNVNRENSWTASTSVAIIEGDPLYKGRAVQLSSARDENFPTYLYQKIDESTLKPYTRYQLRGFVEGSENLDVYLIRYGDAHVRMNVPYNLEIIDTSSPVNPCEEVDGLSHRSCNVFDRCKQSISVAPDANTGPDQIDGDPHAFSFHIDTGTVDSTENLGIWVAFKISELDGSAIFGNLELIEVGPLSGEALAGVQRKEEKWKQVLAKKRETTAKLYAAAKQAIDQLFADSQNTKLRFDTEFSNILSAEHLVYKIQDIYNNELSAIPGLNYDLFMELENRIQNAITLYDARNILQNGGFKSDVTSWETTANAEVQQIDGASVLVLSNWNASVAQSVNVQNDHGYVLRVTAKKEGIGNGYVTILDCANHIDTLTFSACDSDSDTSSNELTAYVTKTLEIFPDTEQIRKIGETEGMFYVESVELIRMEN</sequence>
<dbReference type="InterPro" id="IPR005639">
    <property type="entry name" value="Pest_crys_dom_I"/>
</dbReference>
<evidence type="ECO:0000259" key="7">
    <source>
        <dbReference type="Pfam" id="PF03944"/>
    </source>
</evidence>
<feature type="domain" description="Pesticidal crystal protein" evidence="7">
    <location>
        <begin position="527"/>
        <end position="656"/>
    </location>
</feature>